<name>A0ACC1M408_9FUNG</name>
<keyword evidence="2" id="KW-1185">Reference proteome</keyword>
<dbReference type="Proteomes" id="UP001139981">
    <property type="component" value="Unassembled WGS sequence"/>
</dbReference>
<reference evidence="1" key="1">
    <citation type="submission" date="2022-07" db="EMBL/GenBank/DDBJ databases">
        <title>Phylogenomic reconstructions and comparative analyses of Kickxellomycotina fungi.</title>
        <authorList>
            <person name="Reynolds N.K."/>
            <person name="Stajich J.E."/>
            <person name="Barry K."/>
            <person name="Grigoriev I.V."/>
            <person name="Crous P."/>
            <person name="Smith M.E."/>
        </authorList>
    </citation>
    <scope>NUCLEOTIDE SEQUENCE</scope>
    <source>
        <strain evidence="1">CBS 190363</strain>
    </source>
</reference>
<evidence type="ECO:0000313" key="2">
    <source>
        <dbReference type="Proteomes" id="UP001139981"/>
    </source>
</evidence>
<proteinExistence type="predicted"/>
<accession>A0ACC1M408</accession>
<dbReference type="EMBL" id="JANBVB010000336">
    <property type="protein sequence ID" value="KAJ2895064.1"/>
    <property type="molecule type" value="Genomic_DNA"/>
</dbReference>
<comment type="caution">
    <text evidence="1">The sequence shown here is derived from an EMBL/GenBank/DDBJ whole genome shotgun (WGS) entry which is preliminary data.</text>
</comment>
<gene>
    <name evidence="1" type="ORF">IWW38_002398</name>
</gene>
<sequence length="188" mass="20700">MSEPHRPTVLYRGNSSTVRKATSSSLGSSSSSGTRSHVSPEQEAGTTHTRDKQSETTVDSQSILSRGDDDDDGEYASVEECISSMVAQRDRLRKRFKEWADDINHCAKKMRCVTDNALVNQSTRLEQILSDGKARVDEIASDQTRIREQLASFVSMLSNAQTQIFGDPRPAPAAPSAKRQCVRDSLHG</sequence>
<protein>
    <submittedName>
        <fullName evidence="1">Uncharacterized protein</fullName>
    </submittedName>
</protein>
<evidence type="ECO:0000313" key="1">
    <source>
        <dbReference type="EMBL" id="KAJ2895064.1"/>
    </source>
</evidence>
<organism evidence="1 2">
    <name type="scientific">Coemansia aciculifera</name>
    <dbReference type="NCBI Taxonomy" id="417176"/>
    <lineage>
        <taxon>Eukaryota</taxon>
        <taxon>Fungi</taxon>
        <taxon>Fungi incertae sedis</taxon>
        <taxon>Zoopagomycota</taxon>
        <taxon>Kickxellomycotina</taxon>
        <taxon>Kickxellomycetes</taxon>
        <taxon>Kickxellales</taxon>
        <taxon>Kickxellaceae</taxon>
        <taxon>Coemansia</taxon>
    </lineage>
</organism>